<name>A0A7D9HNB6_PARCT</name>
<reference evidence="2" key="1">
    <citation type="submission" date="2020-04" db="EMBL/GenBank/DDBJ databases">
        <authorList>
            <person name="Alioto T."/>
            <person name="Alioto T."/>
            <person name="Gomez Garrido J."/>
        </authorList>
    </citation>
    <scope>NUCLEOTIDE SEQUENCE</scope>
    <source>
        <strain evidence="2">A484AB</strain>
    </source>
</reference>
<feature type="compositionally biased region" description="Basic and acidic residues" evidence="1">
    <location>
        <begin position="51"/>
        <end position="62"/>
    </location>
</feature>
<evidence type="ECO:0000313" key="2">
    <source>
        <dbReference type="EMBL" id="CAB3986720.1"/>
    </source>
</evidence>
<evidence type="ECO:0000313" key="3">
    <source>
        <dbReference type="Proteomes" id="UP001152795"/>
    </source>
</evidence>
<evidence type="ECO:0000256" key="1">
    <source>
        <dbReference type="SAM" id="MobiDB-lite"/>
    </source>
</evidence>
<gene>
    <name evidence="2" type="ORF">PACLA_8A032740</name>
</gene>
<sequence length="117" mass="13292">MLFLSWTNVIIKYIKTKIAVDEKQWGSLSQEERKSRLEKYVNSGMDCKKDLSKCKRNDRDDSSTPSTPVISMTASRTKNVHLHLRIACIRARYPEFPASALVVPLNFSPTFSTGTPL</sequence>
<dbReference type="AlphaFoldDB" id="A0A7D9HNB6"/>
<feature type="compositionally biased region" description="Polar residues" evidence="1">
    <location>
        <begin position="63"/>
        <end position="72"/>
    </location>
</feature>
<accession>A0A7D9HNB6</accession>
<protein>
    <submittedName>
        <fullName evidence="2">Uncharacterized protein</fullName>
    </submittedName>
</protein>
<dbReference type="EMBL" id="CACRXK020001060">
    <property type="protein sequence ID" value="CAB3986720.1"/>
    <property type="molecule type" value="Genomic_DNA"/>
</dbReference>
<organism evidence="2 3">
    <name type="scientific">Paramuricea clavata</name>
    <name type="common">Red gorgonian</name>
    <name type="synonym">Violescent sea-whip</name>
    <dbReference type="NCBI Taxonomy" id="317549"/>
    <lineage>
        <taxon>Eukaryota</taxon>
        <taxon>Metazoa</taxon>
        <taxon>Cnidaria</taxon>
        <taxon>Anthozoa</taxon>
        <taxon>Octocorallia</taxon>
        <taxon>Malacalcyonacea</taxon>
        <taxon>Plexauridae</taxon>
        <taxon>Paramuricea</taxon>
    </lineage>
</organism>
<comment type="caution">
    <text evidence="2">The sequence shown here is derived from an EMBL/GenBank/DDBJ whole genome shotgun (WGS) entry which is preliminary data.</text>
</comment>
<proteinExistence type="predicted"/>
<feature type="region of interest" description="Disordered" evidence="1">
    <location>
        <begin position="51"/>
        <end position="72"/>
    </location>
</feature>
<dbReference type="Proteomes" id="UP001152795">
    <property type="component" value="Unassembled WGS sequence"/>
</dbReference>
<keyword evidence="3" id="KW-1185">Reference proteome</keyword>